<gene>
    <name evidence="1" type="ORF">OGATHE_001160</name>
</gene>
<dbReference type="Proteomes" id="UP000788993">
    <property type="component" value="Unassembled WGS sequence"/>
</dbReference>
<dbReference type="EMBL" id="JAEUBD010000146">
    <property type="protein sequence ID" value="KAH3676671.1"/>
    <property type="molecule type" value="Genomic_DNA"/>
</dbReference>
<dbReference type="GO" id="GO:0070773">
    <property type="term" value="F:protein-N-terminal glutamine amidohydrolase activity"/>
    <property type="evidence" value="ECO:0007669"/>
    <property type="project" value="EnsemblFungi"/>
</dbReference>
<dbReference type="GO" id="GO:0030163">
    <property type="term" value="P:protein catabolic process"/>
    <property type="evidence" value="ECO:0007669"/>
    <property type="project" value="EnsemblFungi"/>
</dbReference>
<evidence type="ECO:0000313" key="1">
    <source>
        <dbReference type="EMBL" id="KAH3676671.1"/>
    </source>
</evidence>
<organism evidence="1 2">
    <name type="scientific">Ogataea polymorpha</name>
    <dbReference type="NCBI Taxonomy" id="460523"/>
    <lineage>
        <taxon>Eukaryota</taxon>
        <taxon>Fungi</taxon>
        <taxon>Dikarya</taxon>
        <taxon>Ascomycota</taxon>
        <taxon>Saccharomycotina</taxon>
        <taxon>Pichiomycetes</taxon>
        <taxon>Pichiales</taxon>
        <taxon>Pichiaceae</taxon>
        <taxon>Ogataea</taxon>
    </lineage>
</organism>
<dbReference type="InterPro" id="IPR039703">
    <property type="entry name" value="Nta1"/>
</dbReference>
<name>A0A1B7SCK9_9ASCO</name>
<protein>
    <submittedName>
        <fullName evidence="1">Uncharacterized protein</fullName>
    </submittedName>
</protein>
<dbReference type="Gene3D" id="3.60.110.10">
    <property type="entry name" value="Carbon-nitrogen hydrolase"/>
    <property type="match status" value="1"/>
</dbReference>
<evidence type="ECO:0000313" key="2">
    <source>
        <dbReference type="Proteomes" id="UP000788993"/>
    </source>
</evidence>
<dbReference type="Pfam" id="PF00795">
    <property type="entry name" value="CN_hydrolase"/>
    <property type="match status" value="1"/>
</dbReference>
<proteinExistence type="predicted"/>
<dbReference type="SUPFAM" id="SSF56317">
    <property type="entry name" value="Carbon-nitrogen hydrolase"/>
    <property type="match status" value="1"/>
</dbReference>
<dbReference type="RefSeq" id="XP_018209129.1">
    <property type="nucleotide sequence ID" value="XM_018356948.1"/>
</dbReference>
<dbReference type="PROSITE" id="PS50263">
    <property type="entry name" value="CN_HYDROLASE"/>
    <property type="match status" value="1"/>
</dbReference>
<reference evidence="1" key="2">
    <citation type="submission" date="2021-01" db="EMBL/GenBank/DDBJ databases">
        <authorList>
            <person name="Schikora-Tamarit M.A."/>
        </authorList>
    </citation>
    <scope>NUCLEOTIDE SEQUENCE</scope>
    <source>
        <strain evidence="1">NCAIM Y.01608</strain>
    </source>
</reference>
<dbReference type="PANTHER" id="PTHR11750">
    <property type="entry name" value="PROTEIN N-TERMINAL AMIDASE"/>
    <property type="match status" value="1"/>
</dbReference>
<dbReference type="PANTHER" id="PTHR11750:SF26">
    <property type="entry name" value="PROTEIN N-TERMINAL AMIDASE"/>
    <property type="match status" value="1"/>
</dbReference>
<dbReference type="GO" id="GO:0008418">
    <property type="term" value="F:protein-N-terminal asparagine amidohydrolase activity"/>
    <property type="evidence" value="ECO:0007669"/>
    <property type="project" value="EnsemblFungi"/>
</dbReference>
<dbReference type="OrthoDB" id="201515at2759"/>
<dbReference type="InterPro" id="IPR036526">
    <property type="entry name" value="C-N_Hydrolase_sf"/>
</dbReference>
<dbReference type="AlphaFoldDB" id="A0A1B7SCK9"/>
<dbReference type="InterPro" id="IPR003010">
    <property type="entry name" value="C-N_Hydrolase"/>
</dbReference>
<comment type="caution">
    <text evidence="1">The sequence shown here is derived from an EMBL/GenBank/DDBJ whole genome shotgun (WGS) entry which is preliminary data.</text>
</comment>
<accession>A0A1B7SCK9</accession>
<sequence>MRLRIAAIQLNPLLGKFEENASTALRLVDQIRSKKPDIIIFPELALTGYNFAGPKQIEPYLEEQGGGRCFEFAKKVSQSLKCHTILGYPEKHSSTTYNSAMLIGPDGSLVHNYRKSFLYKTDEIWGAKESPTSFEAFDIVINDRKIKSTIGICMDLNPYKFEAPFEAFEFANFCLEKQVQLILVPTAWMSTSWSEDWKDQAKYTKLFEQQLPFEINMESSAANDIILNSSEEAYDRTKPDKRTAQYWLIRFQPLFFKKHDKMVLVVCNRSGVEGDLMYAGSSSIFRFNGNVYEDGVDLDVFGTLGQGVEGVLLRDVEI</sequence>
<keyword evidence="2" id="KW-1185">Reference proteome</keyword>
<reference evidence="1" key="1">
    <citation type="journal article" date="2021" name="Open Biol.">
        <title>Shared evolutionary footprints suggest mitochondrial oxidative damage underlies multiple complex I losses in fungi.</title>
        <authorList>
            <person name="Schikora-Tamarit M.A."/>
            <person name="Marcet-Houben M."/>
            <person name="Nosek J."/>
            <person name="Gabaldon T."/>
        </authorList>
    </citation>
    <scope>NUCLEOTIDE SEQUENCE</scope>
    <source>
        <strain evidence="1">NCAIM Y.01608</strain>
    </source>
</reference>